<reference evidence="2" key="1">
    <citation type="submission" date="2016-11" db="EMBL/GenBank/DDBJ databases">
        <authorList>
            <person name="Shukria A."/>
            <person name="Stevens D.C."/>
        </authorList>
    </citation>
    <scope>NUCLEOTIDE SEQUENCE [LARGE SCALE GENOMIC DNA]</scope>
    <source>
        <strain evidence="2">Cbfe23</strain>
    </source>
</reference>
<organism evidence="1 2">
    <name type="scientific">Cystobacter ferrugineus</name>
    <dbReference type="NCBI Taxonomy" id="83449"/>
    <lineage>
        <taxon>Bacteria</taxon>
        <taxon>Pseudomonadati</taxon>
        <taxon>Myxococcota</taxon>
        <taxon>Myxococcia</taxon>
        <taxon>Myxococcales</taxon>
        <taxon>Cystobacterineae</taxon>
        <taxon>Archangiaceae</taxon>
        <taxon>Cystobacter</taxon>
    </lineage>
</organism>
<keyword evidence="2" id="KW-1185">Reference proteome</keyword>
<evidence type="ECO:0000313" key="1">
    <source>
        <dbReference type="EMBL" id="OJH39668.1"/>
    </source>
</evidence>
<accession>A0A1L9BBR7</accession>
<sequence length="83" mass="8676">MDDLAGVLLALSQALRGAVFPLSRSQLVWLARENDAAASLLTRLNGLPEEVFASLAEVERALGVQAGEGTPAPVPSPLCPNPR</sequence>
<proteinExistence type="predicted"/>
<protein>
    <recommendedName>
        <fullName evidence="3">DUF2795 domain-containing protein</fullName>
    </recommendedName>
</protein>
<dbReference type="Pfam" id="PF11387">
    <property type="entry name" value="DUF2795"/>
    <property type="match status" value="1"/>
</dbReference>
<gene>
    <name evidence="1" type="ORF">BON30_19490</name>
</gene>
<evidence type="ECO:0008006" key="3">
    <source>
        <dbReference type="Google" id="ProtNLM"/>
    </source>
</evidence>
<dbReference type="Proteomes" id="UP000182229">
    <property type="component" value="Unassembled WGS sequence"/>
</dbReference>
<dbReference type="AlphaFoldDB" id="A0A1L9BBR7"/>
<name>A0A1L9BBR7_9BACT</name>
<evidence type="ECO:0000313" key="2">
    <source>
        <dbReference type="Proteomes" id="UP000182229"/>
    </source>
</evidence>
<reference evidence="1 2" key="2">
    <citation type="submission" date="2016-12" db="EMBL/GenBank/DDBJ databases">
        <title>Draft Genome Sequence of Cystobacter ferrugineus Strain Cbfe23.</title>
        <authorList>
            <person name="Akbar S."/>
            <person name="Dowd S.E."/>
            <person name="Stevens D.C."/>
        </authorList>
    </citation>
    <scope>NUCLEOTIDE SEQUENCE [LARGE SCALE GENOMIC DNA]</scope>
    <source>
        <strain evidence="1 2">Cbfe23</strain>
    </source>
</reference>
<dbReference type="STRING" id="83449.BON30_19490"/>
<dbReference type="EMBL" id="MPIN01000004">
    <property type="protein sequence ID" value="OJH39668.1"/>
    <property type="molecule type" value="Genomic_DNA"/>
</dbReference>
<comment type="caution">
    <text evidence="1">The sequence shown here is derived from an EMBL/GenBank/DDBJ whole genome shotgun (WGS) entry which is preliminary data.</text>
</comment>
<dbReference type="InterPro" id="IPR021527">
    <property type="entry name" value="DUF2795"/>
</dbReference>